<evidence type="ECO:0000313" key="1">
    <source>
        <dbReference type="EMBL" id="TSC93572.1"/>
    </source>
</evidence>
<protein>
    <submittedName>
        <fullName evidence="1">Uncharacterized protein</fullName>
    </submittedName>
</protein>
<accession>A0A554LL27</accession>
<organism evidence="1 2">
    <name type="scientific">Candidatus Berkelbacteria bacterium Athens1014_28</name>
    <dbReference type="NCBI Taxonomy" id="2017145"/>
    <lineage>
        <taxon>Bacteria</taxon>
        <taxon>Candidatus Berkelbacteria</taxon>
    </lineage>
</organism>
<dbReference type="EMBL" id="VMGN01000040">
    <property type="protein sequence ID" value="TSC93572.1"/>
    <property type="molecule type" value="Genomic_DNA"/>
</dbReference>
<sequence length="60" mass="6642">MEGKIIVLNIPRGEGSTNVQLKCNDEGQVDISEGMALQLFEEILEGFPGLYQRFVEQNSG</sequence>
<dbReference type="Proteomes" id="UP000316495">
    <property type="component" value="Unassembled WGS sequence"/>
</dbReference>
<reference evidence="1 2" key="1">
    <citation type="submission" date="2017-07" db="EMBL/GenBank/DDBJ databases">
        <title>Mechanisms for carbon and nitrogen cycling indicate functional differentiation within the Candidate Phyla Radiation.</title>
        <authorList>
            <person name="Danczak R.E."/>
            <person name="Johnston M.D."/>
            <person name="Kenah C."/>
            <person name="Slattery M."/>
            <person name="Wrighton K.C."/>
            <person name="Wilkins M.J."/>
        </authorList>
    </citation>
    <scope>NUCLEOTIDE SEQUENCE [LARGE SCALE GENOMIC DNA]</scope>
    <source>
        <strain evidence="1">Athens1014_28</strain>
    </source>
</reference>
<name>A0A554LL27_9BACT</name>
<evidence type="ECO:0000313" key="2">
    <source>
        <dbReference type="Proteomes" id="UP000316495"/>
    </source>
</evidence>
<gene>
    <name evidence="1" type="ORF">Athens101428_639</name>
</gene>
<dbReference type="AlphaFoldDB" id="A0A554LL27"/>
<proteinExistence type="predicted"/>
<comment type="caution">
    <text evidence="1">The sequence shown here is derived from an EMBL/GenBank/DDBJ whole genome shotgun (WGS) entry which is preliminary data.</text>
</comment>